<evidence type="ECO:0000256" key="2">
    <source>
        <dbReference type="ARBA" id="ARBA00022741"/>
    </source>
</evidence>
<dbReference type="GO" id="GO:0005829">
    <property type="term" value="C:cytosol"/>
    <property type="evidence" value="ECO:0007669"/>
    <property type="project" value="TreeGrafter"/>
</dbReference>
<dbReference type="InterPro" id="IPR041569">
    <property type="entry name" value="AAA_lid_3"/>
</dbReference>
<dbReference type="PANTHER" id="PTHR23077">
    <property type="entry name" value="AAA-FAMILY ATPASE"/>
    <property type="match status" value="1"/>
</dbReference>
<dbReference type="PANTHER" id="PTHR23077:SF171">
    <property type="entry name" value="NUCLEAR VALOSIN-CONTAINING PROTEIN-LIKE"/>
    <property type="match status" value="1"/>
</dbReference>
<comment type="similarity">
    <text evidence="1">Belongs to the AAA ATPase family.</text>
</comment>
<keyword evidence="6" id="KW-1185">Reference proteome</keyword>
<evidence type="ECO:0000259" key="4">
    <source>
        <dbReference type="SMART" id="SM00382"/>
    </source>
</evidence>
<dbReference type="Pfam" id="PF17862">
    <property type="entry name" value="AAA_lid_3"/>
    <property type="match status" value="1"/>
</dbReference>
<dbReference type="InterPro" id="IPR050168">
    <property type="entry name" value="AAA_ATPase_domain"/>
</dbReference>
<dbReference type="GO" id="GO:0005634">
    <property type="term" value="C:nucleus"/>
    <property type="evidence" value="ECO:0007669"/>
    <property type="project" value="TreeGrafter"/>
</dbReference>
<dbReference type="GO" id="GO:0097352">
    <property type="term" value="P:autophagosome maturation"/>
    <property type="evidence" value="ECO:0007669"/>
    <property type="project" value="TreeGrafter"/>
</dbReference>
<keyword evidence="3" id="KW-0067">ATP-binding</keyword>
<protein>
    <recommendedName>
        <fullName evidence="4">AAA+ ATPase domain-containing protein</fullName>
    </recommendedName>
</protein>
<gene>
    <name evidence="5" type="ORF">PILCRDRAFT_13504</name>
</gene>
<dbReference type="HOGENOM" id="CLU_835653_0_0_1"/>
<dbReference type="Pfam" id="PF00004">
    <property type="entry name" value="AAA"/>
    <property type="match status" value="2"/>
</dbReference>
<reference evidence="6" key="2">
    <citation type="submission" date="2015-01" db="EMBL/GenBank/DDBJ databases">
        <title>Evolutionary Origins and Diversification of the Mycorrhizal Mutualists.</title>
        <authorList>
            <consortium name="DOE Joint Genome Institute"/>
            <consortium name="Mycorrhizal Genomics Consortium"/>
            <person name="Kohler A."/>
            <person name="Kuo A."/>
            <person name="Nagy L.G."/>
            <person name="Floudas D."/>
            <person name="Copeland A."/>
            <person name="Barry K.W."/>
            <person name="Cichocki N."/>
            <person name="Veneault-Fourrey C."/>
            <person name="LaButti K."/>
            <person name="Lindquist E.A."/>
            <person name="Lipzen A."/>
            <person name="Lundell T."/>
            <person name="Morin E."/>
            <person name="Murat C."/>
            <person name="Riley R."/>
            <person name="Ohm R."/>
            <person name="Sun H."/>
            <person name="Tunlid A."/>
            <person name="Henrissat B."/>
            <person name="Grigoriev I.V."/>
            <person name="Hibbett D.S."/>
            <person name="Martin F."/>
        </authorList>
    </citation>
    <scope>NUCLEOTIDE SEQUENCE [LARGE SCALE GENOMIC DNA]</scope>
    <source>
        <strain evidence="6">F 1598</strain>
    </source>
</reference>
<dbReference type="Gene3D" id="3.40.50.300">
    <property type="entry name" value="P-loop containing nucleotide triphosphate hydrolases"/>
    <property type="match status" value="2"/>
</dbReference>
<organism evidence="5 6">
    <name type="scientific">Piloderma croceum (strain F 1598)</name>
    <dbReference type="NCBI Taxonomy" id="765440"/>
    <lineage>
        <taxon>Eukaryota</taxon>
        <taxon>Fungi</taxon>
        <taxon>Dikarya</taxon>
        <taxon>Basidiomycota</taxon>
        <taxon>Agaricomycotina</taxon>
        <taxon>Agaricomycetes</taxon>
        <taxon>Agaricomycetidae</taxon>
        <taxon>Atheliales</taxon>
        <taxon>Atheliaceae</taxon>
        <taxon>Piloderma</taxon>
    </lineage>
</organism>
<dbReference type="InterPro" id="IPR003959">
    <property type="entry name" value="ATPase_AAA_core"/>
</dbReference>
<dbReference type="InterPro" id="IPR003593">
    <property type="entry name" value="AAA+_ATPase"/>
</dbReference>
<dbReference type="SUPFAM" id="SSF52540">
    <property type="entry name" value="P-loop containing nucleoside triphosphate hydrolases"/>
    <property type="match status" value="2"/>
</dbReference>
<dbReference type="InParanoid" id="A0A0C3BE74"/>
<dbReference type="FunFam" id="3.40.50.300:FF:000012">
    <property type="entry name" value="Transitional endoplasmic reticulum ATPase"/>
    <property type="match status" value="1"/>
</dbReference>
<dbReference type="Gene3D" id="1.10.8.60">
    <property type="match status" value="1"/>
</dbReference>
<accession>A0A0C3BE74</accession>
<dbReference type="EMBL" id="KN833045">
    <property type="protein sequence ID" value="KIM75587.1"/>
    <property type="molecule type" value="Genomic_DNA"/>
</dbReference>
<dbReference type="GO" id="GO:0005524">
    <property type="term" value="F:ATP binding"/>
    <property type="evidence" value="ECO:0007669"/>
    <property type="project" value="UniProtKB-KW"/>
</dbReference>
<dbReference type="GO" id="GO:0051228">
    <property type="term" value="P:mitotic spindle disassembly"/>
    <property type="evidence" value="ECO:0007669"/>
    <property type="project" value="TreeGrafter"/>
</dbReference>
<name>A0A0C3BE74_PILCF</name>
<feature type="non-terminal residue" evidence="5">
    <location>
        <position position="333"/>
    </location>
</feature>
<dbReference type="GO" id="GO:0034098">
    <property type="term" value="C:VCP-NPL4-UFD1 AAA ATPase complex"/>
    <property type="evidence" value="ECO:0007669"/>
    <property type="project" value="TreeGrafter"/>
</dbReference>
<keyword evidence="2" id="KW-0547">Nucleotide-binding</keyword>
<dbReference type="OrthoDB" id="27435at2759"/>
<dbReference type="GO" id="GO:0030970">
    <property type="term" value="P:retrograde protein transport, ER to cytosol"/>
    <property type="evidence" value="ECO:0007669"/>
    <property type="project" value="TreeGrafter"/>
</dbReference>
<dbReference type="InterPro" id="IPR027417">
    <property type="entry name" value="P-loop_NTPase"/>
</dbReference>
<evidence type="ECO:0000313" key="5">
    <source>
        <dbReference type="EMBL" id="KIM75587.1"/>
    </source>
</evidence>
<dbReference type="GO" id="GO:0016887">
    <property type="term" value="F:ATP hydrolysis activity"/>
    <property type="evidence" value="ECO:0007669"/>
    <property type="project" value="InterPro"/>
</dbReference>
<sequence>MFDSSLRTPEGCQGLCALGYDDIGGCCKQMAQICELMELPLRHPQFFKSIGIELPRGILLFGPSGTGKTLTAHAVANKTGTFFFLINGPEIMSKMAGESESNLRKAFEEAEKNLLAIIFINEIDSIALKREKTNGEVKHHVVGYKSTQLHRSGTAADLIVKSISNMKLADNVSLEQITADTHGYIGSDITSLCSEAAMQQICEKMDLIDLDEEIINAEVLDSLGVVMENMRFALGASNPSALRETVVEVPTVTWDDFDGLEKVKQELQETVQYPVDHPEKFINTSKTMLAKAIANECNANFISIKGPELLTVWFSESEANVRDIFDKAHAAAP</sequence>
<dbReference type="Proteomes" id="UP000054166">
    <property type="component" value="Unassembled WGS sequence"/>
</dbReference>
<dbReference type="AlphaFoldDB" id="A0A0C3BE74"/>
<dbReference type="STRING" id="765440.A0A0C3BE74"/>
<evidence type="ECO:0000256" key="3">
    <source>
        <dbReference type="ARBA" id="ARBA00022840"/>
    </source>
</evidence>
<dbReference type="SMART" id="SM00382">
    <property type="entry name" value="AAA"/>
    <property type="match status" value="1"/>
</dbReference>
<evidence type="ECO:0000313" key="6">
    <source>
        <dbReference type="Proteomes" id="UP000054166"/>
    </source>
</evidence>
<proteinExistence type="inferred from homology"/>
<evidence type="ECO:0000256" key="1">
    <source>
        <dbReference type="ARBA" id="ARBA00006914"/>
    </source>
</evidence>
<feature type="domain" description="AAA+ ATPase" evidence="4">
    <location>
        <begin position="54"/>
        <end position="253"/>
    </location>
</feature>
<reference evidence="5 6" key="1">
    <citation type="submission" date="2014-04" db="EMBL/GenBank/DDBJ databases">
        <authorList>
            <consortium name="DOE Joint Genome Institute"/>
            <person name="Kuo A."/>
            <person name="Tarkka M."/>
            <person name="Buscot F."/>
            <person name="Kohler A."/>
            <person name="Nagy L.G."/>
            <person name="Floudas D."/>
            <person name="Copeland A."/>
            <person name="Barry K.W."/>
            <person name="Cichocki N."/>
            <person name="Veneault-Fourrey C."/>
            <person name="LaButti K."/>
            <person name="Lindquist E.A."/>
            <person name="Lipzen A."/>
            <person name="Lundell T."/>
            <person name="Morin E."/>
            <person name="Murat C."/>
            <person name="Sun H."/>
            <person name="Tunlid A."/>
            <person name="Henrissat B."/>
            <person name="Grigoriev I.V."/>
            <person name="Hibbett D.S."/>
            <person name="Martin F."/>
            <person name="Nordberg H.P."/>
            <person name="Cantor M.N."/>
            <person name="Hua S.X."/>
        </authorList>
    </citation>
    <scope>NUCLEOTIDE SEQUENCE [LARGE SCALE GENOMIC DNA]</scope>
    <source>
        <strain evidence="5 6">F 1598</strain>
    </source>
</reference>
<dbReference type="GO" id="GO:0031593">
    <property type="term" value="F:polyubiquitin modification-dependent protein binding"/>
    <property type="evidence" value="ECO:0007669"/>
    <property type="project" value="TreeGrafter"/>
</dbReference>